<evidence type="ECO:0000256" key="1">
    <source>
        <dbReference type="SAM" id="Phobius"/>
    </source>
</evidence>
<evidence type="ECO:0000313" key="3">
    <source>
        <dbReference type="Proteomes" id="UP000182658"/>
    </source>
</evidence>
<dbReference type="Proteomes" id="UP000182658">
    <property type="component" value="Unassembled WGS sequence"/>
</dbReference>
<gene>
    <name evidence="2" type="ORF">CONLIGDRAFT_45057</name>
</gene>
<sequence length="130" mass="14807">MVAQLCITALKSRFTDRTLLDVLLFHWLLFASSLTGLMHAVNASRPLRRATQQGNDKFTVMLHYTPTTSLCLFCGWFPSVLHCPMLYRCFPLKVNCRTSSIYGILVGQTLRVSIVYLDQLLTRTHPRSEA</sequence>
<dbReference type="EMBL" id="KV875093">
    <property type="protein sequence ID" value="OIW35174.1"/>
    <property type="molecule type" value="Genomic_DNA"/>
</dbReference>
<reference evidence="2 3" key="1">
    <citation type="submission" date="2016-10" db="EMBL/GenBank/DDBJ databases">
        <title>Draft genome sequence of Coniochaeta ligniaria NRRL30616, a lignocellulolytic fungus for bioabatement of inhibitors in plant biomass hydrolysates.</title>
        <authorList>
            <consortium name="DOE Joint Genome Institute"/>
            <person name="Jimenez D.J."/>
            <person name="Hector R.E."/>
            <person name="Riley R."/>
            <person name="Sun H."/>
            <person name="Grigoriev I.V."/>
            <person name="Van Elsas J.D."/>
            <person name="Nichols N.N."/>
        </authorList>
    </citation>
    <scope>NUCLEOTIDE SEQUENCE [LARGE SCALE GENOMIC DNA]</scope>
    <source>
        <strain evidence="2 3">NRRL 30616</strain>
    </source>
</reference>
<keyword evidence="3" id="KW-1185">Reference proteome</keyword>
<keyword evidence="1" id="KW-0812">Transmembrane</keyword>
<dbReference type="AlphaFoldDB" id="A0A1J7J5W7"/>
<keyword evidence="1" id="KW-0472">Membrane</keyword>
<proteinExistence type="predicted"/>
<keyword evidence="1" id="KW-1133">Transmembrane helix</keyword>
<accession>A0A1J7J5W7</accession>
<organism evidence="2 3">
    <name type="scientific">Coniochaeta ligniaria NRRL 30616</name>
    <dbReference type="NCBI Taxonomy" id="1408157"/>
    <lineage>
        <taxon>Eukaryota</taxon>
        <taxon>Fungi</taxon>
        <taxon>Dikarya</taxon>
        <taxon>Ascomycota</taxon>
        <taxon>Pezizomycotina</taxon>
        <taxon>Sordariomycetes</taxon>
        <taxon>Sordariomycetidae</taxon>
        <taxon>Coniochaetales</taxon>
        <taxon>Coniochaetaceae</taxon>
        <taxon>Coniochaeta</taxon>
    </lineage>
</organism>
<evidence type="ECO:0000313" key="2">
    <source>
        <dbReference type="EMBL" id="OIW35174.1"/>
    </source>
</evidence>
<dbReference type="InParanoid" id="A0A1J7J5W7"/>
<feature type="transmembrane region" description="Helical" evidence="1">
    <location>
        <begin position="22"/>
        <end position="41"/>
    </location>
</feature>
<name>A0A1J7J5W7_9PEZI</name>
<feature type="transmembrane region" description="Helical" evidence="1">
    <location>
        <begin position="61"/>
        <end position="79"/>
    </location>
</feature>
<protein>
    <submittedName>
        <fullName evidence="2">Uncharacterized protein</fullName>
    </submittedName>
</protein>